<keyword evidence="2" id="KW-0472">Membrane</keyword>
<feature type="transmembrane region" description="Helical" evidence="2">
    <location>
        <begin position="218"/>
        <end position="241"/>
    </location>
</feature>
<keyword evidence="4" id="KW-1185">Reference proteome</keyword>
<dbReference type="Proteomes" id="UP000722625">
    <property type="component" value="Unassembled WGS sequence"/>
</dbReference>
<protein>
    <submittedName>
        <fullName evidence="3">DUF2339 domain-containing protein</fullName>
    </submittedName>
</protein>
<evidence type="ECO:0000313" key="4">
    <source>
        <dbReference type="Proteomes" id="UP000722625"/>
    </source>
</evidence>
<evidence type="ECO:0000313" key="3">
    <source>
        <dbReference type="EMBL" id="MBS7233724.1"/>
    </source>
</evidence>
<dbReference type="RefSeq" id="WP_213306795.1">
    <property type="nucleotide sequence ID" value="NZ_JAGYVZ010000032.1"/>
</dbReference>
<feature type="transmembrane region" description="Helical" evidence="2">
    <location>
        <begin position="663"/>
        <end position="686"/>
    </location>
</feature>
<feature type="transmembrane region" description="Helical" evidence="2">
    <location>
        <begin position="350"/>
        <end position="370"/>
    </location>
</feature>
<feature type="transmembrane region" description="Helical" evidence="2">
    <location>
        <begin position="485"/>
        <end position="505"/>
    </location>
</feature>
<keyword evidence="1" id="KW-0175">Coiled coil</keyword>
<feature type="transmembrane region" description="Helical" evidence="2">
    <location>
        <begin position="598"/>
        <end position="617"/>
    </location>
</feature>
<feature type="coiled-coil region" evidence="1">
    <location>
        <begin position="17"/>
        <end position="44"/>
    </location>
</feature>
<feature type="transmembrane region" description="Helical" evidence="2">
    <location>
        <begin position="698"/>
        <end position="721"/>
    </location>
</feature>
<feature type="transmembrane region" description="Helical" evidence="2">
    <location>
        <begin position="382"/>
        <end position="405"/>
    </location>
</feature>
<feature type="transmembrane region" description="Helical" evidence="2">
    <location>
        <begin position="165"/>
        <end position="182"/>
    </location>
</feature>
<keyword evidence="2" id="KW-1133">Transmembrane helix</keyword>
<gene>
    <name evidence="3" type="ORF">KHA90_22160</name>
</gene>
<organism evidence="3 4">
    <name type="scientific">Flavobacterium psychroterrae</name>
    <dbReference type="NCBI Taxonomy" id="2133767"/>
    <lineage>
        <taxon>Bacteria</taxon>
        <taxon>Pseudomonadati</taxon>
        <taxon>Bacteroidota</taxon>
        <taxon>Flavobacteriia</taxon>
        <taxon>Flavobacteriales</taxon>
        <taxon>Flavobacteriaceae</taxon>
        <taxon>Flavobacterium</taxon>
    </lineage>
</organism>
<feature type="transmembrane region" description="Helical" evidence="2">
    <location>
        <begin position="273"/>
        <end position="291"/>
    </location>
</feature>
<feature type="transmembrane region" description="Helical" evidence="2">
    <location>
        <begin position="821"/>
        <end position="838"/>
    </location>
</feature>
<feature type="transmembrane region" description="Helical" evidence="2">
    <location>
        <begin position="517"/>
        <end position="540"/>
    </location>
</feature>
<dbReference type="EMBL" id="JAGYVZ010000032">
    <property type="protein sequence ID" value="MBS7233724.1"/>
    <property type="molecule type" value="Genomic_DNA"/>
</dbReference>
<keyword evidence="2" id="KW-0812">Transmembrane</keyword>
<feature type="transmembrane region" description="Helical" evidence="2">
    <location>
        <begin position="322"/>
        <end position="338"/>
    </location>
</feature>
<reference evidence="3 4" key="1">
    <citation type="journal article" date="2018" name="Int. J. Syst. Evol. Microbiol.">
        <title>Flavobacterium chryseum sp. nov. and Flavobacterium psychroterrae sp. nov., novel environmental bacteria isolated from Antarctica.</title>
        <authorList>
            <person name="Kralova S."/>
            <person name="Svec P."/>
            <person name="Busse H.J."/>
            <person name="Stankova E."/>
            <person name="Vaczi P."/>
            <person name="Sedlacek I."/>
        </authorList>
    </citation>
    <scope>NUCLEOTIDE SEQUENCE [LARGE SCALE GENOMIC DNA]</scope>
    <source>
        <strain evidence="3 4">CCM 8827</strain>
    </source>
</reference>
<feature type="transmembrane region" description="Helical" evidence="2">
    <location>
        <begin position="792"/>
        <end position="809"/>
    </location>
</feature>
<feature type="transmembrane region" description="Helical" evidence="2">
    <location>
        <begin position="764"/>
        <end position="785"/>
    </location>
</feature>
<feature type="transmembrane region" description="Helical" evidence="2">
    <location>
        <begin position="438"/>
        <end position="456"/>
    </location>
</feature>
<sequence>MEGFLLAALFGFLIYISNKIKGRFDHLENDIQKLSKKLDLLKATEKPVETIPVAPISAIKKDEFKIAADQSNDATFEPANSEIAAQVIDKKITDEQLEKIALSANIENIGKPAEIKPEKPLFPIELQVAPTRKEVVRKPVEPQKSFWENFKEQNPDLEKFIGENLINKIGVLILVLGISYFVKYAIDKDWINEPARVGIGVLCGVLVMGIAHKLRKNYAAFSSVIVAGAIAIFYFTIGIAFHDYHLFNQTVAFSIMVIITAFSALISLSYDRLELAVLSLIGGFAVPFMVSTGEGNYVVLFTYIIILNIGILALAYYKKWNLVNILAYIFTVLLYGAWLSKELSSDKPHYLGALIFGFAFYFIFILMNIINNIRSKGEFSKTQLTILASNTFLFYGAGMAILSHYHPELKGLFTTVLAVLNLIYAWILYKKFDLDQKAAYLLIGLTLTFITLAIPIQFEGNYITLFWAAEAVLLLWLSQKSKISSYRFGSLAVHILMIFSLIMDWNKYYKGTLPLNIIINPIFITGLFASFSLFSVWYLLKSESEDTTENPTSFNVVFDTKKYKECLLGTGFLITYLTGLFEVIFQSSSHIQSIYSSISLPILYHLIFSVVFSTFMIRKKTESGYQAATLIIIANIVLFAFWLSNYPFFEHEEIISSGTGKSIAFYIHYISLFITIYTGYQLFLISRKFNFSFFKSPYFMWIAAFFIIYIASSEVMLHGLVLMNSPVTPQDIQTSPMFASYKSNLPYLRDFIADDFIGLARTKIIKTGFPVLWGILAFVFLIIGIKKQYKSLRIIALTLLGLTILKLFLYDISNISETGKIISFILLGILILIISFVYQKIKVLVIDENKPQENNETK</sequence>
<evidence type="ECO:0000256" key="1">
    <source>
        <dbReference type="SAM" id="Coils"/>
    </source>
</evidence>
<comment type="caution">
    <text evidence="3">The sequence shown here is derived from an EMBL/GenBank/DDBJ whole genome shotgun (WGS) entry which is preliminary data.</text>
</comment>
<feature type="transmembrane region" description="Helical" evidence="2">
    <location>
        <begin position="247"/>
        <end position="266"/>
    </location>
</feature>
<dbReference type="PANTHER" id="PTHR38434:SF1">
    <property type="entry name" value="BLL2549 PROTEIN"/>
    <property type="match status" value="1"/>
</dbReference>
<dbReference type="InterPro" id="IPR019286">
    <property type="entry name" value="DUF2339_TM"/>
</dbReference>
<name>A0ABS5PHI0_9FLAO</name>
<accession>A0ABS5PHI0</accession>
<dbReference type="PANTHER" id="PTHR38434">
    <property type="entry name" value="BLL2549 PROTEIN"/>
    <property type="match status" value="1"/>
</dbReference>
<feature type="transmembrane region" description="Helical" evidence="2">
    <location>
        <begin position="566"/>
        <end position="586"/>
    </location>
</feature>
<evidence type="ECO:0000256" key="2">
    <source>
        <dbReference type="SAM" id="Phobius"/>
    </source>
</evidence>
<proteinExistence type="predicted"/>
<feature type="transmembrane region" description="Helical" evidence="2">
    <location>
        <begin position="624"/>
        <end position="643"/>
    </location>
</feature>
<feature type="transmembrane region" description="Helical" evidence="2">
    <location>
        <begin position="297"/>
        <end position="317"/>
    </location>
</feature>
<feature type="transmembrane region" description="Helical" evidence="2">
    <location>
        <begin position="411"/>
        <end position="429"/>
    </location>
</feature>
<feature type="transmembrane region" description="Helical" evidence="2">
    <location>
        <begin position="462"/>
        <end position="478"/>
    </location>
</feature>
<dbReference type="Pfam" id="PF10101">
    <property type="entry name" value="DUF2339"/>
    <property type="match status" value="1"/>
</dbReference>